<reference evidence="1 2" key="1">
    <citation type="submission" date="2024-06" db="EMBL/GenBank/DDBJ databases">
        <authorList>
            <person name="Kim D.-U."/>
        </authorList>
    </citation>
    <scope>NUCLEOTIDE SEQUENCE [LARGE SCALE GENOMIC DNA]</scope>
    <source>
        <strain evidence="1 2">KACC15460</strain>
    </source>
</reference>
<name>A0ABV2DM72_9HYPH</name>
<keyword evidence="2" id="KW-1185">Reference proteome</keyword>
<organism evidence="1 2">
    <name type="scientific">Mesorhizobium shangrilense</name>
    <dbReference type="NCBI Taxonomy" id="460060"/>
    <lineage>
        <taxon>Bacteria</taxon>
        <taxon>Pseudomonadati</taxon>
        <taxon>Pseudomonadota</taxon>
        <taxon>Alphaproteobacteria</taxon>
        <taxon>Hyphomicrobiales</taxon>
        <taxon>Phyllobacteriaceae</taxon>
        <taxon>Mesorhizobium</taxon>
    </lineage>
</organism>
<sequence length="96" mass="10553">MVFALGTRLQDFITGSWTVFAPETRFVSLNTARFDAVKHRALAIVGDVREGLADIDDGLGNWRANPEWLAQGQADMAKWNALVDQHQAPDNALSAN</sequence>
<dbReference type="Proteomes" id="UP001548832">
    <property type="component" value="Unassembled WGS sequence"/>
</dbReference>
<evidence type="ECO:0000313" key="2">
    <source>
        <dbReference type="Proteomes" id="UP001548832"/>
    </source>
</evidence>
<gene>
    <name evidence="1" type="ORF">ABVQ20_29440</name>
</gene>
<dbReference type="EMBL" id="JBEWSZ010000003">
    <property type="protein sequence ID" value="MET2831106.1"/>
    <property type="molecule type" value="Genomic_DNA"/>
</dbReference>
<evidence type="ECO:0000313" key="1">
    <source>
        <dbReference type="EMBL" id="MET2831106.1"/>
    </source>
</evidence>
<protein>
    <submittedName>
        <fullName evidence="1">Uncharacterized protein</fullName>
    </submittedName>
</protein>
<dbReference type="Gene3D" id="3.40.50.1220">
    <property type="entry name" value="TPP-binding domain"/>
    <property type="match status" value="1"/>
</dbReference>
<dbReference type="InterPro" id="IPR029035">
    <property type="entry name" value="DHS-like_NAD/FAD-binding_dom"/>
</dbReference>
<proteinExistence type="predicted"/>
<dbReference type="RefSeq" id="WP_354463228.1">
    <property type="nucleotide sequence ID" value="NZ_JBEWSZ010000003.1"/>
</dbReference>
<accession>A0ABV2DM72</accession>
<dbReference type="SUPFAM" id="SSF52467">
    <property type="entry name" value="DHS-like NAD/FAD-binding domain"/>
    <property type="match status" value="1"/>
</dbReference>
<comment type="caution">
    <text evidence="1">The sequence shown here is derived from an EMBL/GenBank/DDBJ whole genome shotgun (WGS) entry which is preliminary data.</text>
</comment>